<feature type="binding site" evidence="7">
    <location>
        <position position="64"/>
    </location>
    <ligand>
        <name>Zn(2+)</name>
        <dbReference type="ChEBI" id="CHEBI:29105"/>
        <label>1</label>
    </ligand>
</feature>
<dbReference type="SUPFAM" id="SSF56281">
    <property type="entry name" value="Metallo-hydrolase/oxidoreductase"/>
    <property type="match status" value="1"/>
</dbReference>
<evidence type="ECO:0000313" key="9">
    <source>
        <dbReference type="EMBL" id="QPG57898.1"/>
    </source>
</evidence>
<dbReference type="RefSeq" id="WP_142870670.1">
    <property type="nucleotide sequence ID" value="NZ_CP045503.2"/>
</dbReference>
<evidence type="ECO:0000256" key="7">
    <source>
        <dbReference type="HAMAP-Rule" id="MF_01374"/>
    </source>
</evidence>
<dbReference type="InterPro" id="IPR017782">
    <property type="entry name" value="Hydroxyacylglutathione_Hdrlase"/>
</dbReference>
<organism evidence="9 10">
    <name type="scientific">Shewanella eurypsychrophilus</name>
    <dbReference type="NCBI Taxonomy" id="2593656"/>
    <lineage>
        <taxon>Bacteria</taxon>
        <taxon>Pseudomonadati</taxon>
        <taxon>Pseudomonadota</taxon>
        <taxon>Gammaproteobacteria</taxon>
        <taxon>Alteromonadales</taxon>
        <taxon>Shewanellaceae</taxon>
        <taxon>Shewanella</taxon>
    </lineage>
</organism>
<dbReference type="PANTHER" id="PTHR43705:SF1">
    <property type="entry name" value="HYDROXYACYLGLUTATHIONE HYDROLASE GLOB"/>
    <property type="match status" value="1"/>
</dbReference>
<evidence type="ECO:0000313" key="10">
    <source>
        <dbReference type="Proteomes" id="UP000316416"/>
    </source>
</evidence>
<comment type="function">
    <text evidence="7">Thiolesterase that catalyzes the hydrolysis of S-D-lactoyl-glutathione to form glutathione and D-lactic acid.</text>
</comment>
<dbReference type="HAMAP" id="MF_01374">
    <property type="entry name" value="Glyoxalase_2"/>
    <property type="match status" value="1"/>
</dbReference>
<evidence type="ECO:0000256" key="6">
    <source>
        <dbReference type="ARBA" id="ARBA00022833"/>
    </source>
</evidence>
<dbReference type="InterPro" id="IPR032282">
    <property type="entry name" value="HAGH_C"/>
</dbReference>
<feature type="binding site" evidence="7">
    <location>
        <position position="139"/>
    </location>
    <ligand>
        <name>Zn(2+)</name>
        <dbReference type="ChEBI" id="CHEBI:29105"/>
        <label>1</label>
    </ligand>
</feature>
<dbReference type="PIRSF" id="PIRSF005457">
    <property type="entry name" value="Glx"/>
    <property type="match status" value="1"/>
</dbReference>
<dbReference type="Proteomes" id="UP000316416">
    <property type="component" value="Chromosome"/>
</dbReference>
<comment type="subunit">
    <text evidence="7">Monomer.</text>
</comment>
<accession>A0ABX6V7Q1</accession>
<keyword evidence="5 7" id="KW-0378">Hydrolase</keyword>
<evidence type="ECO:0000259" key="8">
    <source>
        <dbReference type="SMART" id="SM00849"/>
    </source>
</evidence>
<evidence type="ECO:0000256" key="1">
    <source>
        <dbReference type="ARBA" id="ARBA00001623"/>
    </source>
</evidence>
<feature type="binding site" evidence="7">
    <location>
        <position position="67"/>
    </location>
    <ligand>
        <name>Zn(2+)</name>
        <dbReference type="ChEBI" id="CHEBI:29105"/>
        <label>2</label>
    </ligand>
</feature>
<proteinExistence type="inferred from homology"/>
<comment type="cofactor">
    <cofactor evidence="7">
        <name>Zn(2+)</name>
        <dbReference type="ChEBI" id="CHEBI:29105"/>
    </cofactor>
    <text evidence="7">Binds 2 Zn(2+) ions per subunit.</text>
</comment>
<dbReference type="SMART" id="SM00849">
    <property type="entry name" value="Lactamase_B"/>
    <property type="match status" value="1"/>
</dbReference>
<reference evidence="9" key="1">
    <citation type="submission" date="2021-07" db="EMBL/GenBank/DDBJ databases">
        <title>Shewanella sp. YLB-07 whole genome sequence.</title>
        <authorList>
            <person name="Yu L."/>
        </authorList>
    </citation>
    <scope>NUCLEOTIDE SEQUENCE</scope>
    <source>
        <strain evidence="9">YLB-08</strain>
    </source>
</reference>
<comment type="catalytic activity">
    <reaction evidence="1 7">
        <text>an S-(2-hydroxyacyl)glutathione + H2O = a 2-hydroxy carboxylate + glutathione + H(+)</text>
        <dbReference type="Rhea" id="RHEA:21864"/>
        <dbReference type="ChEBI" id="CHEBI:15377"/>
        <dbReference type="ChEBI" id="CHEBI:15378"/>
        <dbReference type="ChEBI" id="CHEBI:57925"/>
        <dbReference type="ChEBI" id="CHEBI:58896"/>
        <dbReference type="ChEBI" id="CHEBI:71261"/>
        <dbReference type="EC" id="3.1.2.6"/>
    </reaction>
</comment>
<evidence type="ECO:0000256" key="5">
    <source>
        <dbReference type="ARBA" id="ARBA00022801"/>
    </source>
</evidence>
<sequence>MTANETKKLTITAIPAFNDNYIWAISQENSRSIYVVDPGDSKVVIDYLVSHQLELAGILVTHHHPDHTGGIPALLAHSKHRLEIYGPASENINDLLNPIEKQTEITLDKLGQVVEVIQLPGHTSGHIGYLMAGELFCGDTLFSGGCGRLFEGTAQQMYHSLSLLSLLPADTRVYCAHEYTLANLTFALEVDPTNQKLIQYHHHCQQQRKNHLATIPSSIAIERNINPFLRCNTDTIKASVSQQFKSKTENPVDIFALLRQWKDNF</sequence>
<feature type="domain" description="Metallo-beta-lactamase" evidence="8">
    <location>
        <begin position="30"/>
        <end position="177"/>
    </location>
</feature>
<dbReference type="InterPro" id="IPR050110">
    <property type="entry name" value="Glyoxalase_II_hydrolase"/>
</dbReference>
<dbReference type="Pfam" id="PF00753">
    <property type="entry name" value="Lactamase_B"/>
    <property type="match status" value="1"/>
</dbReference>
<keyword evidence="4 7" id="KW-0479">Metal-binding</keyword>
<dbReference type="InterPro" id="IPR036866">
    <property type="entry name" value="RibonucZ/Hydroxyglut_hydro"/>
</dbReference>
<evidence type="ECO:0000256" key="3">
    <source>
        <dbReference type="ARBA" id="ARBA00006759"/>
    </source>
</evidence>
<evidence type="ECO:0000256" key="2">
    <source>
        <dbReference type="ARBA" id="ARBA00004963"/>
    </source>
</evidence>
<dbReference type="Gene3D" id="3.60.15.10">
    <property type="entry name" value="Ribonuclease Z/Hydroxyacylglutathione hydrolase-like"/>
    <property type="match status" value="1"/>
</dbReference>
<feature type="binding site" evidence="7">
    <location>
        <position position="66"/>
    </location>
    <ligand>
        <name>Zn(2+)</name>
        <dbReference type="ChEBI" id="CHEBI:29105"/>
        <label>2</label>
    </ligand>
</feature>
<dbReference type="GO" id="GO:0004416">
    <property type="term" value="F:hydroxyacylglutathione hydrolase activity"/>
    <property type="evidence" value="ECO:0007669"/>
    <property type="project" value="UniProtKB-EC"/>
</dbReference>
<keyword evidence="10" id="KW-1185">Reference proteome</keyword>
<dbReference type="InterPro" id="IPR035680">
    <property type="entry name" value="Clx_II_MBL"/>
</dbReference>
<keyword evidence="6 7" id="KW-0862">Zinc</keyword>
<protein>
    <recommendedName>
        <fullName evidence="7">Hydroxyacylglutathione hydrolase</fullName>
        <ecNumber evidence="7">3.1.2.6</ecNumber>
    </recommendedName>
    <alternativeName>
        <fullName evidence="7">Glyoxalase II</fullName>
        <shortName evidence="7">Glx II</shortName>
    </alternativeName>
</protein>
<dbReference type="EC" id="3.1.2.6" evidence="7"/>
<comment type="similarity">
    <text evidence="3 7">Belongs to the metallo-beta-lactamase superfamily. Glyoxalase II family.</text>
</comment>
<dbReference type="PANTHER" id="PTHR43705">
    <property type="entry name" value="HYDROXYACYLGLUTATHIONE HYDROLASE"/>
    <property type="match status" value="1"/>
</dbReference>
<comment type="pathway">
    <text evidence="2 7">Secondary metabolite metabolism; methylglyoxal degradation; (R)-lactate from methylglyoxal: step 2/2.</text>
</comment>
<name>A0ABX6V7Q1_9GAMM</name>
<dbReference type="Pfam" id="PF16123">
    <property type="entry name" value="HAGH_C"/>
    <property type="match status" value="1"/>
</dbReference>
<dbReference type="EMBL" id="CP045503">
    <property type="protein sequence ID" value="QPG57898.1"/>
    <property type="molecule type" value="Genomic_DNA"/>
</dbReference>
<feature type="binding site" evidence="7">
    <location>
        <position position="122"/>
    </location>
    <ligand>
        <name>Zn(2+)</name>
        <dbReference type="ChEBI" id="CHEBI:29105"/>
        <label>1</label>
    </ligand>
</feature>
<gene>
    <name evidence="7 9" type="primary">gloB</name>
    <name evidence="9" type="ORF">FM038_010840</name>
</gene>
<dbReference type="CDD" id="cd07723">
    <property type="entry name" value="hydroxyacylglutathione_hydrolase_MBL-fold"/>
    <property type="match status" value="1"/>
</dbReference>
<feature type="binding site" evidence="7">
    <location>
        <position position="177"/>
    </location>
    <ligand>
        <name>Zn(2+)</name>
        <dbReference type="ChEBI" id="CHEBI:29105"/>
        <label>2</label>
    </ligand>
</feature>
<feature type="binding site" evidence="7">
    <location>
        <position position="62"/>
    </location>
    <ligand>
        <name>Zn(2+)</name>
        <dbReference type="ChEBI" id="CHEBI:29105"/>
        <label>1</label>
    </ligand>
</feature>
<evidence type="ECO:0000256" key="4">
    <source>
        <dbReference type="ARBA" id="ARBA00022723"/>
    </source>
</evidence>
<dbReference type="InterPro" id="IPR001279">
    <property type="entry name" value="Metallo-B-lactamas"/>
</dbReference>
<feature type="binding site" evidence="7">
    <location>
        <position position="139"/>
    </location>
    <ligand>
        <name>Zn(2+)</name>
        <dbReference type="ChEBI" id="CHEBI:29105"/>
        <label>2</label>
    </ligand>
</feature>
<dbReference type="NCBIfam" id="TIGR03413">
    <property type="entry name" value="GSH_gloB"/>
    <property type="match status" value="1"/>
</dbReference>